<reference evidence="4" key="1">
    <citation type="submission" date="2021-10" db="EMBL/GenBank/DDBJ databases">
        <title>Anaerobic single-cell dispensing facilitates the cultivation of human gut bacteria.</title>
        <authorList>
            <person name="Afrizal A."/>
        </authorList>
    </citation>
    <scope>NUCLEOTIDE SEQUENCE</scope>
    <source>
        <strain evidence="4">CLA-AA-H272</strain>
    </source>
</reference>
<keyword evidence="2" id="KW-0472">Membrane</keyword>
<dbReference type="Gene3D" id="3.20.20.80">
    <property type="entry name" value="Glycosidases"/>
    <property type="match status" value="1"/>
</dbReference>
<dbReference type="InterPro" id="IPR017853">
    <property type="entry name" value="GH"/>
</dbReference>
<feature type="domain" description="DUF4015" evidence="3">
    <location>
        <begin position="255"/>
        <end position="565"/>
    </location>
</feature>
<accession>A0AAE3DG13</accession>
<dbReference type="EMBL" id="JAJEPW010000029">
    <property type="protein sequence ID" value="MCC2129874.1"/>
    <property type="molecule type" value="Genomic_DNA"/>
</dbReference>
<evidence type="ECO:0000256" key="1">
    <source>
        <dbReference type="SAM" id="MobiDB-lite"/>
    </source>
</evidence>
<dbReference type="Proteomes" id="UP001199319">
    <property type="component" value="Unassembled WGS sequence"/>
</dbReference>
<keyword evidence="2" id="KW-0812">Transmembrane</keyword>
<gene>
    <name evidence="4" type="ORF">LKD37_10140</name>
</gene>
<dbReference type="Pfam" id="PF13200">
    <property type="entry name" value="DUF4015"/>
    <property type="match status" value="1"/>
</dbReference>
<comment type="caution">
    <text evidence="4">The sequence shown here is derived from an EMBL/GenBank/DDBJ whole genome shotgun (WGS) entry which is preliminary data.</text>
</comment>
<dbReference type="AlphaFoldDB" id="A0AAE3DG13"/>
<evidence type="ECO:0000256" key="2">
    <source>
        <dbReference type="SAM" id="Phobius"/>
    </source>
</evidence>
<evidence type="ECO:0000313" key="5">
    <source>
        <dbReference type="Proteomes" id="UP001199319"/>
    </source>
</evidence>
<feature type="region of interest" description="Disordered" evidence="1">
    <location>
        <begin position="1"/>
        <end position="34"/>
    </location>
</feature>
<dbReference type="SUPFAM" id="SSF51445">
    <property type="entry name" value="(Trans)glycosidases"/>
    <property type="match status" value="1"/>
</dbReference>
<dbReference type="GO" id="GO:0016787">
    <property type="term" value="F:hydrolase activity"/>
    <property type="evidence" value="ECO:0007669"/>
    <property type="project" value="UniProtKB-KW"/>
</dbReference>
<keyword evidence="2" id="KW-1133">Transmembrane helix</keyword>
<keyword evidence="4" id="KW-0378">Hydrolase</keyword>
<dbReference type="InterPro" id="IPR025275">
    <property type="entry name" value="DUF4015"/>
</dbReference>
<organism evidence="4 5">
    <name type="scientific">Brotocaccenecus cirricatena</name>
    <dbReference type="NCBI Taxonomy" id="3064195"/>
    <lineage>
        <taxon>Bacteria</taxon>
        <taxon>Bacillati</taxon>
        <taxon>Bacillota</taxon>
        <taxon>Clostridia</taxon>
        <taxon>Eubacteriales</taxon>
        <taxon>Oscillospiraceae</taxon>
        <taxon>Brotocaccenecus</taxon>
    </lineage>
</organism>
<sequence>MSVNQQQTGEWAPDWAPEAEPEYTPRPRRSRKQRRPKWPGAVLALVCLATIAALVWHFTRQQAKPLETAAGYIASASETAPLYDEEGAVLEQLIRGSQVNYVVEEASDDHPDQVRVPREDGSFGWLDRANLTSDVSAVVTLETVYVRRAQNLTDQDGNPTGPLVLRGQALTVTGYRGLAEDGSVAYYQAEGGCIPARYVRLTEEEAAAAYDADMAQLHADRGDSYGGGDAAGLDYDAYEKPKFENNVMPGTVKALYLNNEAIRNPEAYIAVADGCGINAFVVDIMDGGAIGYASPVMQQYSPSAYEDAYNTLEDYQAAVRKLKDAGYYVIGRITAFNDPNLATDHPECVVADLSGNPLKIGGMYWPSVYSRDVWQYKVDLALEAARTMGFNEIQFDYVRFPDGTWDYDEAGTIDYRNTNDESRAQAVQRFLQYAADRLHEAGVYVSADVFGECAEKYVTAYGQYWAAISGVVDAISAMPYPDHYAASGSWLPWEHPYETMKTFGEKAAARQQETPSPAAVRTWIQCYNAIREPYNTYGPDEIAAQIRALTETGNTGGYMTWNAASSLDKYRYVSGAFE</sequence>
<evidence type="ECO:0000259" key="3">
    <source>
        <dbReference type="Pfam" id="PF13200"/>
    </source>
</evidence>
<proteinExistence type="predicted"/>
<evidence type="ECO:0000313" key="4">
    <source>
        <dbReference type="EMBL" id="MCC2129874.1"/>
    </source>
</evidence>
<dbReference type="RefSeq" id="WP_302929115.1">
    <property type="nucleotide sequence ID" value="NZ_JAJEPW010000029.1"/>
</dbReference>
<name>A0AAE3DG13_9FIRM</name>
<protein>
    <submittedName>
        <fullName evidence="4">Glycoside hydrolase</fullName>
    </submittedName>
</protein>
<keyword evidence="5" id="KW-1185">Reference proteome</keyword>
<feature type="transmembrane region" description="Helical" evidence="2">
    <location>
        <begin position="38"/>
        <end position="58"/>
    </location>
</feature>